<feature type="transmembrane region" description="Helical" evidence="2">
    <location>
        <begin position="26"/>
        <end position="48"/>
    </location>
</feature>
<dbReference type="EMBL" id="QGNW01000157">
    <property type="protein sequence ID" value="RVW90205.1"/>
    <property type="molecule type" value="Genomic_DNA"/>
</dbReference>
<proteinExistence type="predicted"/>
<dbReference type="InterPro" id="IPR043128">
    <property type="entry name" value="Rev_trsase/Diguanyl_cyclase"/>
</dbReference>
<dbReference type="Proteomes" id="UP000288805">
    <property type="component" value="Unassembled WGS sequence"/>
</dbReference>
<evidence type="ECO:0000256" key="2">
    <source>
        <dbReference type="SAM" id="Phobius"/>
    </source>
</evidence>
<dbReference type="InterPro" id="IPR043502">
    <property type="entry name" value="DNA/RNA_pol_sf"/>
</dbReference>
<dbReference type="InterPro" id="IPR050951">
    <property type="entry name" value="Retrovirus_Pol_polyprotein"/>
</dbReference>
<gene>
    <name evidence="3" type="primary">Tf2-8_78</name>
    <name evidence="3" type="ORF">CK203_041987</name>
</gene>
<accession>A0A438I0H4</accession>
<dbReference type="Gene3D" id="3.30.70.270">
    <property type="match status" value="2"/>
</dbReference>
<feature type="region of interest" description="Disordered" evidence="1">
    <location>
        <begin position="319"/>
        <end position="342"/>
    </location>
</feature>
<dbReference type="PANTHER" id="PTHR37984">
    <property type="entry name" value="PROTEIN CBG26694"/>
    <property type="match status" value="1"/>
</dbReference>
<keyword evidence="2" id="KW-0472">Membrane</keyword>
<evidence type="ECO:0000256" key="1">
    <source>
        <dbReference type="SAM" id="MobiDB-lite"/>
    </source>
</evidence>
<evidence type="ECO:0000313" key="3">
    <source>
        <dbReference type="EMBL" id="RVW90205.1"/>
    </source>
</evidence>
<dbReference type="PANTHER" id="PTHR37984:SF5">
    <property type="entry name" value="PROTEIN NYNRIN-LIKE"/>
    <property type="match status" value="1"/>
</dbReference>
<reference evidence="3 4" key="1">
    <citation type="journal article" date="2018" name="PLoS Genet.">
        <title>Population sequencing reveals clonal diversity and ancestral inbreeding in the grapevine cultivar Chardonnay.</title>
        <authorList>
            <person name="Roach M.J."/>
            <person name="Johnson D.L."/>
            <person name="Bohlmann J."/>
            <person name="van Vuuren H.J."/>
            <person name="Jones S.J."/>
            <person name="Pretorius I.S."/>
            <person name="Schmidt S.A."/>
            <person name="Borneman A.R."/>
        </authorList>
    </citation>
    <scope>NUCLEOTIDE SEQUENCE [LARGE SCALE GENOMIC DNA]</scope>
    <source>
        <strain evidence="4">cv. Chardonnay</strain>
        <tissue evidence="3">Leaf</tissue>
    </source>
</reference>
<keyword evidence="2" id="KW-0812">Transmembrane</keyword>
<keyword evidence="2" id="KW-1133">Transmembrane helix</keyword>
<dbReference type="FunFam" id="3.30.70.270:FF:000020">
    <property type="entry name" value="Transposon Tf2-6 polyprotein-like Protein"/>
    <property type="match status" value="1"/>
</dbReference>
<feature type="compositionally biased region" description="Acidic residues" evidence="1">
    <location>
        <begin position="322"/>
        <end position="331"/>
    </location>
</feature>
<sequence length="528" mass="59333">MLTVDRATCIVFSADGLPPRDRPGHIFYFISSLRIPTSFNLLLGWLWIHRVGVILFSFHQKVKFIHEGRVMTIQSTRDSYSTSEPVLEISHGDNDLFLTSTMVLDMMRSMSFLPSLGLGCPQHGSAKFIATVDHDSPFGLGFIPTEVSSDEIIGGFNTAQEAELQRLIHQLRLSDGVPGTSASTLVAPPSPNRISLMTLYFPDEIDEHMTFVEIGDIVDGVVLHDKYFDEMLTMSMSQINEIVQPELASPFNLFGVSPIEVPEEIQTTPASGFSPGDPNCSSFRIFNIDDEIAQHDSDDDSSSASDMSPKVETIATSLELAGEGEDSEVQSDPDGSRGHGEDRAATTFFHDIMHRDVEVYVDNMIVKSRDRADHLAALERFFERIRQFRLRLNSKKCTFRETFGKLLGYMVSERGIEADPDKIRVILDMPAPRTEREIRGFLGRLQYISKFITRLTDICEPIFRILRKSQPTVWDDQCQHAFERIREYLLSPLVLAPPTLGRLLLLYLLVLDVAFGCMLAQLDDSGNE</sequence>
<protein>
    <submittedName>
        <fullName evidence="3">Transposon Tf2-8 polyprotein</fullName>
    </submittedName>
</protein>
<dbReference type="SUPFAM" id="SSF56672">
    <property type="entry name" value="DNA/RNA polymerases"/>
    <property type="match status" value="1"/>
</dbReference>
<name>A0A438I0H4_VITVI</name>
<evidence type="ECO:0000313" key="4">
    <source>
        <dbReference type="Proteomes" id="UP000288805"/>
    </source>
</evidence>
<organism evidence="3 4">
    <name type="scientific">Vitis vinifera</name>
    <name type="common">Grape</name>
    <dbReference type="NCBI Taxonomy" id="29760"/>
    <lineage>
        <taxon>Eukaryota</taxon>
        <taxon>Viridiplantae</taxon>
        <taxon>Streptophyta</taxon>
        <taxon>Embryophyta</taxon>
        <taxon>Tracheophyta</taxon>
        <taxon>Spermatophyta</taxon>
        <taxon>Magnoliopsida</taxon>
        <taxon>eudicotyledons</taxon>
        <taxon>Gunneridae</taxon>
        <taxon>Pentapetalae</taxon>
        <taxon>rosids</taxon>
        <taxon>Vitales</taxon>
        <taxon>Vitaceae</taxon>
        <taxon>Viteae</taxon>
        <taxon>Vitis</taxon>
    </lineage>
</organism>
<comment type="caution">
    <text evidence="3">The sequence shown here is derived from an EMBL/GenBank/DDBJ whole genome shotgun (WGS) entry which is preliminary data.</text>
</comment>
<dbReference type="AlphaFoldDB" id="A0A438I0H4"/>